<organism evidence="7 8">
    <name type="scientific">Rhodotorula paludigena</name>
    <dbReference type="NCBI Taxonomy" id="86838"/>
    <lineage>
        <taxon>Eukaryota</taxon>
        <taxon>Fungi</taxon>
        <taxon>Dikarya</taxon>
        <taxon>Basidiomycota</taxon>
        <taxon>Pucciniomycotina</taxon>
        <taxon>Microbotryomycetes</taxon>
        <taxon>Sporidiobolales</taxon>
        <taxon>Sporidiobolaceae</taxon>
        <taxon>Rhodotorula</taxon>
    </lineage>
</organism>
<feature type="region of interest" description="Disordered" evidence="5">
    <location>
        <begin position="78"/>
        <end position="110"/>
    </location>
</feature>
<dbReference type="PANTHER" id="PTHR12606:SF141">
    <property type="entry name" value="GH15225P-RELATED"/>
    <property type="match status" value="1"/>
</dbReference>
<comment type="similarity">
    <text evidence="1">Belongs to the peptidase C48 family.</text>
</comment>
<dbReference type="GO" id="GO:0016926">
    <property type="term" value="P:protein desumoylation"/>
    <property type="evidence" value="ECO:0007669"/>
    <property type="project" value="TreeGrafter"/>
</dbReference>
<protein>
    <recommendedName>
        <fullName evidence="6">Ubiquitin-like protease family profile domain-containing protein</fullName>
    </recommendedName>
</protein>
<dbReference type="Gene3D" id="3.40.395.10">
    <property type="entry name" value="Adenoviral Proteinase, Chain A"/>
    <property type="match status" value="1"/>
</dbReference>
<proteinExistence type="inferred from homology"/>
<evidence type="ECO:0000256" key="3">
    <source>
        <dbReference type="ARBA" id="ARBA00022801"/>
    </source>
</evidence>
<dbReference type="PANTHER" id="PTHR12606">
    <property type="entry name" value="SENTRIN/SUMO-SPECIFIC PROTEASE"/>
    <property type="match status" value="1"/>
</dbReference>
<evidence type="ECO:0000313" key="8">
    <source>
        <dbReference type="Proteomes" id="UP001342314"/>
    </source>
</evidence>
<gene>
    <name evidence="7" type="ORF">Rhopal_000791-T1</name>
</gene>
<evidence type="ECO:0000313" key="7">
    <source>
        <dbReference type="EMBL" id="GJN87836.1"/>
    </source>
</evidence>
<evidence type="ECO:0000256" key="4">
    <source>
        <dbReference type="ARBA" id="ARBA00022807"/>
    </source>
</evidence>
<feature type="domain" description="Ubiquitin-like protease family profile" evidence="6">
    <location>
        <begin position="442"/>
        <end position="617"/>
    </location>
</feature>
<dbReference type="InterPro" id="IPR003653">
    <property type="entry name" value="Peptidase_C48_C"/>
</dbReference>
<dbReference type="Proteomes" id="UP001342314">
    <property type="component" value="Unassembled WGS sequence"/>
</dbReference>
<keyword evidence="8" id="KW-1185">Reference proteome</keyword>
<comment type="caution">
    <text evidence="7">The sequence shown here is derived from an EMBL/GenBank/DDBJ whole genome shotgun (WGS) entry which is preliminary data.</text>
</comment>
<feature type="compositionally biased region" description="Basic residues" evidence="5">
    <location>
        <begin position="214"/>
        <end position="228"/>
    </location>
</feature>
<dbReference type="GO" id="GO:0006508">
    <property type="term" value="P:proteolysis"/>
    <property type="evidence" value="ECO:0007669"/>
    <property type="project" value="UniProtKB-KW"/>
</dbReference>
<dbReference type="InterPro" id="IPR038765">
    <property type="entry name" value="Papain-like_cys_pep_sf"/>
</dbReference>
<evidence type="ECO:0000256" key="2">
    <source>
        <dbReference type="ARBA" id="ARBA00022670"/>
    </source>
</evidence>
<dbReference type="GO" id="GO:0016929">
    <property type="term" value="F:deSUMOylase activity"/>
    <property type="evidence" value="ECO:0007669"/>
    <property type="project" value="TreeGrafter"/>
</dbReference>
<feature type="region of interest" description="Disordered" evidence="5">
    <location>
        <begin position="299"/>
        <end position="333"/>
    </location>
</feature>
<dbReference type="PROSITE" id="PS50600">
    <property type="entry name" value="ULP_PROTEASE"/>
    <property type="match status" value="1"/>
</dbReference>
<evidence type="ECO:0000256" key="5">
    <source>
        <dbReference type="SAM" id="MobiDB-lite"/>
    </source>
</evidence>
<accession>A0AAV5GDZ2</accession>
<dbReference type="EMBL" id="BQKY01000002">
    <property type="protein sequence ID" value="GJN87836.1"/>
    <property type="molecule type" value="Genomic_DNA"/>
</dbReference>
<evidence type="ECO:0000259" key="6">
    <source>
        <dbReference type="PROSITE" id="PS50600"/>
    </source>
</evidence>
<sequence>MPAHKRTLAHADFLHPAQPPAARPSPSKRRKPSPSSAPPDASSAYSERTSRWVGPWGFFNQGIEAVRRYINAHDEPALPSNAPARALTSNGASSSSPKKRPRPAALTPAEQDEYISLLSDYKYKVMDLRARGGTDETVRTIAKPQRLLDLEARMKALQLRTKSGGSAGAKRGGKGMFGAFGTPSKGENEVDETNDAGAVASPATGSTSGPSVYQRRRPMGGDKHKRTLQQRDASTLAQLREQGQSQGALAGESASTVARFLAEHGQGLEGALDDEEVPDADAMVELSLYRQRLNASLDQEERKAGATSSRPLHHGRSSSSIVNPSALDRPSHFPSATRQLVDRYSSARPALSTRKSSASGIDHALQMARKSFAEPRATGGLQAFEHFEKLEEALRLDEKEALALETVRVKKRQFPAKLSKEHRARVKAVLADPRYESTIPGASASARDMRRLKGQDWLNDELINYIGVLINNRSDAADKDEKLRGEGEKRLRKTFVFNSNFFTMFGEQGFAKVKRWTRKFDTFEKDIIIIPVNHNNNHWCCAAINLAQKRFEYYDSLGRPRPFVYDRLRNWLAAEHKNRKKSEIDLSDWEDYWLDDVPQQNNANDCGMFTCMFMESLSREVDFFDFKQENMPYLREKMALQIDKRELLDLEPWA</sequence>
<keyword evidence="4" id="KW-0788">Thiol protease</keyword>
<dbReference type="AlphaFoldDB" id="A0AAV5GDZ2"/>
<dbReference type="SUPFAM" id="SSF54001">
    <property type="entry name" value="Cysteine proteinases"/>
    <property type="match status" value="1"/>
</dbReference>
<keyword evidence="2" id="KW-0645">Protease</keyword>
<dbReference type="Pfam" id="PF02902">
    <property type="entry name" value="Peptidase_C48"/>
    <property type="match status" value="1"/>
</dbReference>
<evidence type="ECO:0000256" key="1">
    <source>
        <dbReference type="ARBA" id="ARBA00005234"/>
    </source>
</evidence>
<feature type="region of interest" description="Disordered" evidence="5">
    <location>
        <begin position="1"/>
        <end position="48"/>
    </location>
</feature>
<reference evidence="7 8" key="1">
    <citation type="submission" date="2021-12" db="EMBL/GenBank/DDBJ databases">
        <title>High titer production of polyol ester of fatty acids by Rhodotorula paludigena BS15 towards product separation-free biomass refinery.</title>
        <authorList>
            <person name="Mano J."/>
            <person name="Ono H."/>
            <person name="Tanaka T."/>
            <person name="Naito K."/>
            <person name="Sushida H."/>
            <person name="Ike M."/>
            <person name="Tokuyasu K."/>
            <person name="Kitaoka M."/>
        </authorList>
    </citation>
    <scope>NUCLEOTIDE SEQUENCE [LARGE SCALE GENOMIC DNA]</scope>
    <source>
        <strain evidence="7 8">BS15</strain>
    </source>
</reference>
<feature type="region of interest" description="Disordered" evidence="5">
    <location>
        <begin position="161"/>
        <end position="229"/>
    </location>
</feature>
<name>A0AAV5GDZ2_9BASI</name>
<dbReference type="GO" id="GO:0005634">
    <property type="term" value="C:nucleus"/>
    <property type="evidence" value="ECO:0007669"/>
    <property type="project" value="TreeGrafter"/>
</dbReference>
<keyword evidence="3" id="KW-0378">Hydrolase</keyword>